<feature type="region of interest" description="Disordered" evidence="2">
    <location>
        <begin position="286"/>
        <end position="310"/>
    </location>
</feature>
<dbReference type="PROSITE" id="PS50102">
    <property type="entry name" value="RRM"/>
    <property type="match status" value="1"/>
</dbReference>
<evidence type="ECO:0000259" key="3">
    <source>
        <dbReference type="PROSITE" id="PS50102"/>
    </source>
</evidence>
<proteinExistence type="predicted"/>
<feature type="domain" description="RRM" evidence="3">
    <location>
        <begin position="3"/>
        <end position="77"/>
    </location>
</feature>
<dbReference type="EMBL" id="KZ819330">
    <property type="protein sequence ID" value="PWN19692.1"/>
    <property type="molecule type" value="Genomic_DNA"/>
</dbReference>
<dbReference type="AlphaFoldDB" id="A0A316U2Z9"/>
<feature type="compositionally biased region" description="Low complexity" evidence="2">
    <location>
        <begin position="163"/>
        <end position="176"/>
    </location>
</feature>
<keyword evidence="5" id="KW-1185">Reference proteome</keyword>
<keyword evidence="1" id="KW-0694">RNA-binding</keyword>
<evidence type="ECO:0000313" key="5">
    <source>
        <dbReference type="Proteomes" id="UP000245942"/>
    </source>
</evidence>
<sequence length="310" mass="31968">MSNTVQVTNIASTTSKKSLEDFFSFCGSVSSLELSPAADGKQTAIITFAKDSAASTATMLHGGSLDGSPLSVSPTGSSTKSASATSAVPTSTLGQEDKPRTAVVAELLAHGYGLSDEVTKRAIDLDNKHGLTDTFKTYLSQLDRSLGERVVKGTSGQPTTTKTEGTPSGPAAAGAASEKEASATPLPGSGPGNADKLTTTVPQPDAQGEHAATQGSAQQPSLVRHLQGQVQSQLDRPEVKAKTDFAWSKMTEYYNAFANHPRIHALYTNASKTVTDVHEEAKRIAEEKKKGGATGAAGTSAPVTSTTTTA</sequence>
<feature type="compositionally biased region" description="Low complexity" evidence="2">
    <location>
        <begin position="296"/>
        <end position="310"/>
    </location>
</feature>
<evidence type="ECO:0000256" key="2">
    <source>
        <dbReference type="SAM" id="MobiDB-lite"/>
    </source>
</evidence>
<dbReference type="SMART" id="SM00360">
    <property type="entry name" value="RRM"/>
    <property type="match status" value="1"/>
</dbReference>
<feature type="compositionally biased region" description="Low complexity" evidence="2">
    <location>
        <begin position="71"/>
        <end position="92"/>
    </location>
</feature>
<dbReference type="GO" id="GO:0003723">
    <property type="term" value="F:RNA binding"/>
    <property type="evidence" value="ECO:0007669"/>
    <property type="project" value="UniProtKB-UniRule"/>
</dbReference>
<dbReference type="OrthoDB" id="7763451at2759"/>
<dbReference type="InterPro" id="IPR035979">
    <property type="entry name" value="RBD_domain_sf"/>
</dbReference>
<organism evidence="4 5">
    <name type="scientific">Pseudomicrostroma glucosiphilum</name>
    <dbReference type="NCBI Taxonomy" id="1684307"/>
    <lineage>
        <taxon>Eukaryota</taxon>
        <taxon>Fungi</taxon>
        <taxon>Dikarya</taxon>
        <taxon>Basidiomycota</taxon>
        <taxon>Ustilaginomycotina</taxon>
        <taxon>Exobasidiomycetes</taxon>
        <taxon>Microstromatales</taxon>
        <taxon>Microstromatales incertae sedis</taxon>
        <taxon>Pseudomicrostroma</taxon>
    </lineage>
</organism>
<feature type="region of interest" description="Disordered" evidence="2">
    <location>
        <begin position="65"/>
        <end position="97"/>
    </location>
</feature>
<feature type="region of interest" description="Disordered" evidence="2">
    <location>
        <begin position="149"/>
        <end position="238"/>
    </location>
</feature>
<dbReference type="PANTHER" id="PTHR32343">
    <property type="entry name" value="SERINE/ARGININE-RICH SPLICING FACTOR"/>
    <property type="match status" value="1"/>
</dbReference>
<name>A0A316U2Z9_9BASI</name>
<gene>
    <name evidence="4" type="ORF">BCV69DRAFT_29588</name>
</gene>
<dbReference type="RefSeq" id="XP_025346852.1">
    <property type="nucleotide sequence ID" value="XM_025493946.1"/>
</dbReference>
<dbReference type="STRING" id="1684307.A0A316U2Z9"/>
<dbReference type="Proteomes" id="UP000245942">
    <property type="component" value="Unassembled WGS sequence"/>
</dbReference>
<evidence type="ECO:0000256" key="1">
    <source>
        <dbReference type="PROSITE-ProRule" id="PRU00176"/>
    </source>
</evidence>
<dbReference type="GeneID" id="37015680"/>
<dbReference type="Pfam" id="PF00076">
    <property type="entry name" value="RRM_1"/>
    <property type="match status" value="1"/>
</dbReference>
<protein>
    <recommendedName>
        <fullName evidence="3">RRM domain-containing protein</fullName>
    </recommendedName>
</protein>
<dbReference type="SUPFAM" id="SSF54928">
    <property type="entry name" value="RNA-binding domain, RBD"/>
    <property type="match status" value="1"/>
</dbReference>
<dbReference type="InterPro" id="IPR012677">
    <property type="entry name" value="Nucleotide-bd_a/b_plait_sf"/>
</dbReference>
<dbReference type="PANTHER" id="PTHR32343:SF10">
    <property type="entry name" value="RNA-BINDING REGION RNP-1 DOMAIN-CONTAINING PROTEIN"/>
    <property type="match status" value="1"/>
</dbReference>
<reference evidence="4 5" key="1">
    <citation type="journal article" date="2018" name="Mol. Biol. Evol.">
        <title>Broad Genomic Sampling Reveals a Smut Pathogenic Ancestry of the Fungal Clade Ustilaginomycotina.</title>
        <authorList>
            <person name="Kijpornyongpan T."/>
            <person name="Mondo S.J."/>
            <person name="Barry K."/>
            <person name="Sandor L."/>
            <person name="Lee J."/>
            <person name="Lipzen A."/>
            <person name="Pangilinan J."/>
            <person name="LaButti K."/>
            <person name="Hainaut M."/>
            <person name="Henrissat B."/>
            <person name="Grigoriev I.V."/>
            <person name="Spatafora J.W."/>
            <person name="Aime M.C."/>
        </authorList>
    </citation>
    <scope>NUCLEOTIDE SEQUENCE [LARGE SCALE GENOMIC DNA]</scope>
    <source>
        <strain evidence="4 5">MCA 4718</strain>
    </source>
</reference>
<evidence type="ECO:0000313" key="4">
    <source>
        <dbReference type="EMBL" id="PWN19692.1"/>
    </source>
</evidence>
<dbReference type="InterPro" id="IPR000504">
    <property type="entry name" value="RRM_dom"/>
</dbReference>
<dbReference type="Gene3D" id="3.30.70.330">
    <property type="match status" value="1"/>
</dbReference>
<accession>A0A316U2Z9</accession>